<accession>A0A160TGB7</accession>
<proteinExistence type="predicted"/>
<dbReference type="AlphaFoldDB" id="A0A160TGB7"/>
<protein>
    <recommendedName>
        <fullName evidence="2">Transglutaminase-like domain-containing protein</fullName>
    </recommendedName>
</protein>
<evidence type="ECO:0008006" key="2">
    <source>
        <dbReference type="Google" id="ProtNLM"/>
    </source>
</evidence>
<organism evidence="1">
    <name type="scientific">hydrothermal vent metagenome</name>
    <dbReference type="NCBI Taxonomy" id="652676"/>
    <lineage>
        <taxon>unclassified sequences</taxon>
        <taxon>metagenomes</taxon>
        <taxon>ecological metagenomes</taxon>
    </lineage>
</organism>
<evidence type="ECO:0000313" key="1">
    <source>
        <dbReference type="EMBL" id="CUS42364.1"/>
    </source>
</evidence>
<reference evidence="1" key="1">
    <citation type="submission" date="2015-10" db="EMBL/GenBank/DDBJ databases">
        <authorList>
            <person name="Gilbert D.G."/>
        </authorList>
    </citation>
    <scope>NUCLEOTIDE SEQUENCE</scope>
</reference>
<name>A0A160TGB7_9ZZZZ</name>
<sequence>MNLKPTASLIGMLLGGVSLLSGCSPSVQTNLIHPDADKSIVFSASKGGVKGNVSLLELEVGGSIVASTSASSLEYTGGPYPIFSNMMLPYKVYAHSNYGVKTNTGSLYIANPKGHYRYTVASGSNNGYPNSTAEQTGPNLYRLDKAVVRTHAQNAVIEYANARGLTTTQVLATADHMVEAVARYVSQHMSWRSDELNRQVFADNGYESYSPGWDFPQPADLTLTISGDLNNVSSSDDFMGDCEDHAILRAALLRALGFAPWAIWDVIDNPVSHEYNVVLYQGAFRLMDYGTIDRWLETHTWDAHQSYYGWNEEHGPRGTADLNHDYLKDNTHNYPGGRSNGNTWSYQGYYEDVAP</sequence>
<dbReference type="EMBL" id="CZQC01000065">
    <property type="protein sequence ID" value="CUS42364.1"/>
    <property type="molecule type" value="Genomic_DNA"/>
</dbReference>
<gene>
    <name evidence="1" type="ORF">MGWOODY_Tha2488</name>
</gene>
<dbReference type="Gene3D" id="3.10.620.30">
    <property type="match status" value="1"/>
</dbReference>
<dbReference type="PROSITE" id="PS51257">
    <property type="entry name" value="PROKAR_LIPOPROTEIN"/>
    <property type="match status" value="1"/>
</dbReference>